<evidence type="ECO:0000313" key="3">
    <source>
        <dbReference type="EMBL" id="UQA95721.1"/>
    </source>
</evidence>
<evidence type="ECO:0000259" key="2">
    <source>
        <dbReference type="Pfam" id="PF24729"/>
    </source>
</evidence>
<evidence type="ECO:0000256" key="1">
    <source>
        <dbReference type="ARBA" id="ARBA00022741"/>
    </source>
</evidence>
<evidence type="ECO:0000313" key="4">
    <source>
        <dbReference type="Proteomes" id="UP000830115"/>
    </source>
</evidence>
<keyword evidence="1" id="KW-0547">Nucleotide-binding</keyword>
<dbReference type="RefSeq" id="WP_248866634.1">
    <property type="nucleotide sequence ID" value="NZ_CP086322.1"/>
</dbReference>
<name>A0ABY4MD65_9ACTN</name>
<proteinExistence type="predicted"/>
<dbReference type="Proteomes" id="UP000830115">
    <property type="component" value="Chromosome"/>
</dbReference>
<accession>A0ABY4MD65</accession>
<protein>
    <recommendedName>
        <fullName evidence="2">Acb2/Tad1 hairpin domain-containing protein</fullName>
    </recommendedName>
</protein>
<feature type="domain" description="Acb2/Tad1 hairpin" evidence="2">
    <location>
        <begin position="7"/>
        <end position="67"/>
    </location>
</feature>
<gene>
    <name evidence="3" type="ORF">K9S39_31095</name>
</gene>
<dbReference type="InterPro" id="IPR056098">
    <property type="entry name" value="Acb2/Tad1_hairpin"/>
</dbReference>
<organism evidence="3 4">
    <name type="scientific">Streptomyces halobius</name>
    <dbReference type="NCBI Taxonomy" id="2879846"/>
    <lineage>
        <taxon>Bacteria</taxon>
        <taxon>Bacillati</taxon>
        <taxon>Actinomycetota</taxon>
        <taxon>Actinomycetes</taxon>
        <taxon>Kitasatosporales</taxon>
        <taxon>Streptomycetaceae</taxon>
        <taxon>Streptomyces</taxon>
    </lineage>
</organism>
<sequence>MAISPREIEIRFAPPKTDGDRIAIKARICEAARELALLIHELVPGSREESQAIKACEITVQWAHAGIDRRYVARGERKALAPVLIDPEDAEAACLSAVAEADIAARPAAL</sequence>
<reference evidence="3" key="1">
    <citation type="submission" date="2021-10" db="EMBL/GenBank/DDBJ databases">
        <title>Streptomyces nigrumlapis sp.nov.,an antimicrobial producing actinobacterium isolated from Black Gobi rocks.</title>
        <authorList>
            <person name="Wen Y."/>
            <person name="Zhang W."/>
            <person name="Liu X.G."/>
        </authorList>
    </citation>
    <scope>NUCLEOTIDE SEQUENCE</scope>
    <source>
        <strain evidence="3">ST13-2-2</strain>
    </source>
</reference>
<keyword evidence="4" id="KW-1185">Reference proteome</keyword>
<dbReference type="Pfam" id="PF24729">
    <property type="entry name" value="Acb2_Tad1_hairpin"/>
    <property type="match status" value="1"/>
</dbReference>
<dbReference type="EMBL" id="CP086322">
    <property type="protein sequence ID" value="UQA95721.1"/>
    <property type="molecule type" value="Genomic_DNA"/>
</dbReference>